<evidence type="ECO:0000313" key="2">
    <source>
        <dbReference type="EMBL" id="GKZ18946.1"/>
    </source>
</evidence>
<dbReference type="AlphaFoldDB" id="A0A9W5YNH6"/>
<organism evidence="2 3">
    <name type="scientific">Aspergillus brasiliensis</name>
    <dbReference type="NCBI Taxonomy" id="319629"/>
    <lineage>
        <taxon>Eukaryota</taxon>
        <taxon>Fungi</taxon>
        <taxon>Dikarya</taxon>
        <taxon>Ascomycota</taxon>
        <taxon>Pezizomycotina</taxon>
        <taxon>Eurotiomycetes</taxon>
        <taxon>Eurotiomycetidae</taxon>
        <taxon>Eurotiales</taxon>
        <taxon>Aspergillaceae</taxon>
        <taxon>Aspergillus</taxon>
        <taxon>Aspergillus subgen. Circumdati</taxon>
    </lineage>
</organism>
<name>A0A9W5YNH6_9EURO</name>
<evidence type="ECO:0000256" key="1">
    <source>
        <dbReference type="SAM" id="MobiDB-lite"/>
    </source>
</evidence>
<comment type="caution">
    <text evidence="2">The sequence shown here is derived from an EMBL/GenBank/DDBJ whole genome shotgun (WGS) entry which is preliminary data.</text>
</comment>
<gene>
    <name evidence="2" type="ORF">AbraCBS73388_002703</name>
</gene>
<dbReference type="PANTHER" id="PTHR21310">
    <property type="entry name" value="AMINOGLYCOSIDE PHOSPHOTRANSFERASE-RELATED-RELATED"/>
    <property type="match status" value="1"/>
</dbReference>
<dbReference type="EMBL" id="BROQ01000015">
    <property type="protein sequence ID" value="GKZ18946.1"/>
    <property type="molecule type" value="Genomic_DNA"/>
</dbReference>
<evidence type="ECO:0000313" key="3">
    <source>
        <dbReference type="Proteomes" id="UP001143548"/>
    </source>
</evidence>
<dbReference type="InterPro" id="IPR051678">
    <property type="entry name" value="AGP_Transferase"/>
</dbReference>
<dbReference type="InterPro" id="IPR011009">
    <property type="entry name" value="Kinase-like_dom_sf"/>
</dbReference>
<protein>
    <recommendedName>
        <fullName evidence="4">Aminoglycoside phosphotransferase domain-containing protein</fullName>
    </recommendedName>
</protein>
<dbReference type="SUPFAM" id="SSF56112">
    <property type="entry name" value="Protein kinase-like (PK-like)"/>
    <property type="match status" value="1"/>
</dbReference>
<dbReference type="PANTHER" id="PTHR21310:SF51">
    <property type="entry name" value="AMINOGLYCOSIDE PHOSPHOTRANSFERASE DOMAIN-CONTAINING PROTEIN"/>
    <property type="match status" value="1"/>
</dbReference>
<evidence type="ECO:0008006" key="4">
    <source>
        <dbReference type="Google" id="ProtNLM"/>
    </source>
</evidence>
<feature type="region of interest" description="Disordered" evidence="1">
    <location>
        <begin position="1"/>
        <end position="21"/>
    </location>
</feature>
<reference evidence="2" key="1">
    <citation type="submission" date="2022-07" db="EMBL/GenBank/DDBJ databases">
        <title>Taxonomy of Aspergillus series Nigri: significant species reduction supported by multi-species coalescent approaches.</title>
        <authorList>
            <person name="Bian C."/>
            <person name="Kusuya Y."/>
            <person name="Sklenar F."/>
            <person name="D'hooge E."/>
            <person name="Yaguchi T."/>
            <person name="Takahashi H."/>
            <person name="Hubka V."/>
        </authorList>
    </citation>
    <scope>NUCLEOTIDE SEQUENCE</scope>
    <source>
        <strain evidence="2">CBS 733.88</strain>
    </source>
</reference>
<proteinExistence type="predicted"/>
<accession>A0A9W5YNH6</accession>
<dbReference type="Proteomes" id="UP001143548">
    <property type="component" value="Unassembled WGS sequence"/>
</dbReference>
<sequence>MSDRSDTGTETPLPAPAEGRSGGLLAINRDALTSLAVEVRRKQTIDTFTTANVLFRHEGSHNLINVIEFDDKVRYIIRLPISCCPGHCTETAKCAMIAKVEMMRFIHKRANIPMPEVYDFNTSSENILGTPYIVESFIPGKLVSDVWFDKSGAMSLDEKRLRILDSVAETMAKLYGFCFDGIGTLGPDDHGDLRMLPCYYSRKGSGADIQHAEYGPYESTAEFLRERLMISPGGIEEGSIGVGCLIILEMMIGCMPLSTRQNDEKDETFVLAVPQFDSTNIRIDEQCKVSGIIDWDGAQTMPRFLGYATFPKWIMRDMDPIEHERPSGSQEDPPEQLRWYRLLYNRKMQGLLNKAGDARFVNKSHIFEAILLAIDNPVARKEIVRTLVGKVFPASLEKATRLIEDAGNGKFSRQDRERLLGGFEVLFQTTRSL</sequence>